<proteinExistence type="predicted"/>
<sequence>MSWLWTLLVLAAIFFFLRAFSWKTNTKNRRILPPEPKVFQFSDAFICQFPPRALHKLAKVYGHIMHLCLVLVTTIVQPSNFSKHVTLLLPAGLLFKLLSMFLMTQSILHFPHMGLIGEQSKKYAL</sequence>
<evidence type="ECO:0000256" key="1">
    <source>
        <dbReference type="SAM" id="Phobius"/>
    </source>
</evidence>
<dbReference type="EMBL" id="BDQV01000355">
    <property type="protein sequence ID" value="GAY63502.1"/>
    <property type="molecule type" value="Genomic_DNA"/>
</dbReference>
<organism evidence="3 4">
    <name type="scientific">Citrus unshiu</name>
    <name type="common">Satsuma mandarin</name>
    <name type="synonym">Citrus nobilis var. unshiu</name>
    <dbReference type="NCBI Taxonomy" id="55188"/>
    <lineage>
        <taxon>Eukaryota</taxon>
        <taxon>Viridiplantae</taxon>
        <taxon>Streptophyta</taxon>
        <taxon>Embryophyta</taxon>
        <taxon>Tracheophyta</taxon>
        <taxon>Spermatophyta</taxon>
        <taxon>Magnoliopsida</taxon>
        <taxon>eudicotyledons</taxon>
        <taxon>Gunneridae</taxon>
        <taxon>Pentapetalae</taxon>
        <taxon>rosids</taxon>
        <taxon>malvids</taxon>
        <taxon>Sapindales</taxon>
        <taxon>Rutaceae</taxon>
        <taxon>Aurantioideae</taxon>
        <taxon>Citrus</taxon>
    </lineage>
</organism>
<evidence type="ECO:0000313" key="4">
    <source>
        <dbReference type="Proteomes" id="UP000236630"/>
    </source>
</evidence>
<feature type="signal peptide" evidence="2">
    <location>
        <begin position="1"/>
        <end position="19"/>
    </location>
</feature>
<feature type="chain" id="PRO_5014137201" description="Cytochrome P450" evidence="2">
    <location>
        <begin position="20"/>
        <end position="125"/>
    </location>
</feature>
<protein>
    <recommendedName>
        <fullName evidence="5">Cytochrome P450</fullName>
    </recommendedName>
</protein>
<gene>
    <name evidence="3" type="ORF">CUMW_226100</name>
</gene>
<accession>A0A2H5QFX7</accession>
<evidence type="ECO:0008006" key="5">
    <source>
        <dbReference type="Google" id="ProtNLM"/>
    </source>
</evidence>
<evidence type="ECO:0000313" key="3">
    <source>
        <dbReference type="EMBL" id="GAY63502.1"/>
    </source>
</evidence>
<keyword evidence="1" id="KW-0812">Transmembrane</keyword>
<keyword evidence="1" id="KW-1133">Transmembrane helix</keyword>
<feature type="transmembrane region" description="Helical" evidence="1">
    <location>
        <begin position="88"/>
        <end position="108"/>
    </location>
</feature>
<dbReference type="Proteomes" id="UP000236630">
    <property type="component" value="Unassembled WGS sequence"/>
</dbReference>
<dbReference type="AlphaFoldDB" id="A0A2H5QFX7"/>
<comment type="caution">
    <text evidence="3">The sequence shown here is derived from an EMBL/GenBank/DDBJ whole genome shotgun (WGS) entry which is preliminary data.</text>
</comment>
<keyword evidence="2" id="KW-0732">Signal</keyword>
<evidence type="ECO:0000256" key="2">
    <source>
        <dbReference type="SAM" id="SignalP"/>
    </source>
</evidence>
<keyword evidence="1" id="KW-0472">Membrane</keyword>
<keyword evidence="4" id="KW-1185">Reference proteome</keyword>
<reference evidence="3 4" key="1">
    <citation type="journal article" date="2017" name="Front. Genet.">
        <title>Draft sequencing of the heterozygous diploid genome of Satsuma (Citrus unshiu Marc.) using a hybrid assembly approach.</title>
        <authorList>
            <person name="Shimizu T."/>
            <person name="Tanizawa Y."/>
            <person name="Mochizuki T."/>
            <person name="Nagasaki H."/>
            <person name="Yoshioka T."/>
            <person name="Toyoda A."/>
            <person name="Fujiyama A."/>
            <person name="Kaminuma E."/>
            <person name="Nakamura Y."/>
        </authorList>
    </citation>
    <scope>NUCLEOTIDE SEQUENCE [LARGE SCALE GENOMIC DNA]</scope>
    <source>
        <strain evidence="4">cv. Miyagawa wase</strain>
    </source>
</reference>
<name>A0A2H5QFX7_CITUN</name>